<sequence>MFSPPSTRYEKLEKNATRSDPHYHHPTGTLISQLRDKWTSRFKRTIPLPRRRRRGQAHLDPFIDPELTFDGAYCHRSPSDVDFVEHHTYGRVVFEAHARAEERFMRNVPDGGVMGIDHPEHSGRSCACAGTSCSGAASPAAVSEQADYSHEFGVQSRSCFPRRHACRVSTIRPRGHHTCVHMRGHWEIFEVVLRSNDAISGQTVSGRTVGRYNWLVRDGRRNGDRVWTMGSLVHITELTGEVWISIGTAAAGYSTPKN</sequence>
<comment type="caution">
    <text evidence="2">The sequence shown here is derived from an EMBL/GenBank/DDBJ whole genome shotgun (WGS) entry which is preliminary data.</text>
</comment>
<accession>A0AAD7FPR4</accession>
<evidence type="ECO:0000256" key="1">
    <source>
        <dbReference type="SAM" id="MobiDB-lite"/>
    </source>
</evidence>
<keyword evidence="3" id="KW-1185">Reference proteome</keyword>
<dbReference type="AlphaFoldDB" id="A0AAD7FPR4"/>
<reference evidence="2" key="1">
    <citation type="submission" date="2023-03" db="EMBL/GenBank/DDBJ databases">
        <title>Massive genome expansion in bonnet fungi (Mycena s.s.) driven by repeated elements and novel gene families across ecological guilds.</title>
        <authorList>
            <consortium name="Lawrence Berkeley National Laboratory"/>
            <person name="Harder C.B."/>
            <person name="Miyauchi S."/>
            <person name="Viragh M."/>
            <person name="Kuo A."/>
            <person name="Thoen E."/>
            <person name="Andreopoulos B."/>
            <person name="Lu D."/>
            <person name="Skrede I."/>
            <person name="Drula E."/>
            <person name="Henrissat B."/>
            <person name="Morin E."/>
            <person name="Kohler A."/>
            <person name="Barry K."/>
            <person name="LaButti K."/>
            <person name="Morin E."/>
            <person name="Salamov A."/>
            <person name="Lipzen A."/>
            <person name="Mereny Z."/>
            <person name="Hegedus B."/>
            <person name="Baldrian P."/>
            <person name="Stursova M."/>
            <person name="Weitz H."/>
            <person name="Taylor A."/>
            <person name="Grigoriev I.V."/>
            <person name="Nagy L.G."/>
            <person name="Martin F."/>
            <person name="Kauserud H."/>
        </authorList>
    </citation>
    <scope>NUCLEOTIDE SEQUENCE</scope>
    <source>
        <strain evidence="2">9284</strain>
    </source>
</reference>
<evidence type="ECO:0000313" key="3">
    <source>
        <dbReference type="Proteomes" id="UP001221142"/>
    </source>
</evidence>
<name>A0AAD7FPR4_9AGAR</name>
<protein>
    <submittedName>
        <fullName evidence="2">Uncharacterized protein</fullName>
    </submittedName>
</protein>
<feature type="region of interest" description="Disordered" evidence="1">
    <location>
        <begin position="1"/>
        <end position="26"/>
    </location>
</feature>
<dbReference type="Proteomes" id="UP001221142">
    <property type="component" value="Unassembled WGS sequence"/>
</dbReference>
<proteinExistence type="predicted"/>
<evidence type="ECO:0000313" key="2">
    <source>
        <dbReference type="EMBL" id="KAJ7636270.1"/>
    </source>
</evidence>
<feature type="compositionally biased region" description="Basic and acidic residues" evidence="1">
    <location>
        <begin position="8"/>
        <end position="23"/>
    </location>
</feature>
<organism evidence="2 3">
    <name type="scientific">Roridomyces roridus</name>
    <dbReference type="NCBI Taxonomy" id="1738132"/>
    <lineage>
        <taxon>Eukaryota</taxon>
        <taxon>Fungi</taxon>
        <taxon>Dikarya</taxon>
        <taxon>Basidiomycota</taxon>
        <taxon>Agaricomycotina</taxon>
        <taxon>Agaricomycetes</taxon>
        <taxon>Agaricomycetidae</taxon>
        <taxon>Agaricales</taxon>
        <taxon>Marasmiineae</taxon>
        <taxon>Mycenaceae</taxon>
        <taxon>Roridomyces</taxon>
    </lineage>
</organism>
<gene>
    <name evidence="2" type="ORF">FB45DRAFT_864330</name>
</gene>
<dbReference type="EMBL" id="JARKIF010000006">
    <property type="protein sequence ID" value="KAJ7636270.1"/>
    <property type="molecule type" value="Genomic_DNA"/>
</dbReference>